<evidence type="ECO:0000313" key="2">
    <source>
        <dbReference type="Proteomes" id="UP000215914"/>
    </source>
</evidence>
<comment type="caution">
    <text evidence="1">The sequence shown here is derived from an EMBL/GenBank/DDBJ whole genome shotgun (WGS) entry which is preliminary data.</text>
</comment>
<organism evidence="1 2">
    <name type="scientific">Helianthus annuus</name>
    <name type="common">Common sunflower</name>
    <dbReference type="NCBI Taxonomy" id="4232"/>
    <lineage>
        <taxon>Eukaryota</taxon>
        <taxon>Viridiplantae</taxon>
        <taxon>Streptophyta</taxon>
        <taxon>Embryophyta</taxon>
        <taxon>Tracheophyta</taxon>
        <taxon>Spermatophyta</taxon>
        <taxon>Magnoliopsida</taxon>
        <taxon>eudicotyledons</taxon>
        <taxon>Gunneridae</taxon>
        <taxon>Pentapetalae</taxon>
        <taxon>asterids</taxon>
        <taxon>campanulids</taxon>
        <taxon>Asterales</taxon>
        <taxon>Asteraceae</taxon>
        <taxon>Asteroideae</taxon>
        <taxon>Heliantheae alliance</taxon>
        <taxon>Heliantheae</taxon>
        <taxon>Helianthus</taxon>
    </lineage>
</organism>
<gene>
    <name evidence="1" type="ORF">HanXRQr2_Chr07g0304281</name>
</gene>
<dbReference type="AlphaFoldDB" id="A0A9K3NGI6"/>
<evidence type="ECO:0000313" key="1">
    <source>
        <dbReference type="EMBL" id="KAF5799414.1"/>
    </source>
</evidence>
<sequence>MSLPPFVALASGDAVLFLVTRGLTDTPLVAAPTLLLFLPSFGDFGRVYLLQVDFRRGFFVKFWHRCSFKHQSLSQLFYLRFLVFLHNQHNMLTVVFVTRSTRSIIHVRLLMKYSKAKTFDFSCKLVFSASFA</sequence>
<protein>
    <submittedName>
        <fullName evidence="1">Uncharacterized protein</fullName>
    </submittedName>
</protein>
<name>A0A9K3NGI6_HELAN</name>
<dbReference type="Proteomes" id="UP000215914">
    <property type="component" value="Unassembled WGS sequence"/>
</dbReference>
<dbReference type="Gramene" id="mRNA:HanXRQr2_Chr07g0304281">
    <property type="protein sequence ID" value="mRNA:HanXRQr2_Chr07g0304281"/>
    <property type="gene ID" value="HanXRQr2_Chr07g0304281"/>
</dbReference>
<reference evidence="1" key="1">
    <citation type="journal article" date="2017" name="Nature">
        <title>The sunflower genome provides insights into oil metabolism, flowering and Asterid evolution.</title>
        <authorList>
            <person name="Badouin H."/>
            <person name="Gouzy J."/>
            <person name="Grassa C.J."/>
            <person name="Murat F."/>
            <person name="Staton S.E."/>
            <person name="Cottret L."/>
            <person name="Lelandais-Briere C."/>
            <person name="Owens G.L."/>
            <person name="Carrere S."/>
            <person name="Mayjonade B."/>
            <person name="Legrand L."/>
            <person name="Gill N."/>
            <person name="Kane N.C."/>
            <person name="Bowers J.E."/>
            <person name="Hubner S."/>
            <person name="Bellec A."/>
            <person name="Berard A."/>
            <person name="Berges H."/>
            <person name="Blanchet N."/>
            <person name="Boniface M.C."/>
            <person name="Brunel D."/>
            <person name="Catrice O."/>
            <person name="Chaidir N."/>
            <person name="Claudel C."/>
            <person name="Donnadieu C."/>
            <person name="Faraut T."/>
            <person name="Fievet G."/>
            <person name="Helmstetter N."/>
            <person name="King M."/>
            <person name="Knapp S.J."/>
            <person name="Lai Z."/>
            <person name="Le Paslier M.C."/>
            <person name="Lippi Y."/>
            <person name="Lorenzon L."/>
            <person name="Mandel J.R."/>
            <person name="Marage G."/>
            <person name="Marchand G."/>
            <person name="Marquand E."/>
            <person name="Bret-Mestries E."/>
            <person name="Morien E."/>
            <person name="Nambeesan S."/>
            <person name="Nguyen T."/>
            <person name="Pegot-Espagnet P."/>
            <person name="Pouilly N."/>
            <person name="Raftis F."/>
            <person name="Sallet E."/>
            <person name="Schiex T."/>
            <person name="Thomas J."/>
            <person name="Vandecasteele C."/>
            <person name="Vares D."/>
            <person name="Vear F."/>
            <person name="Vautrin S."/>
            <person name="Crespi M."/>
            <person name="Mangin B."/>
            <person name="Burke J.M."/>
            <person name="Salse J."/>
            <person name="Munos S."/>
            <person name="Vincourt P."/>
            <person name="Rieseberg L.H."/>
            <person name="Langlade N.B."/>
        </authorList>
    </citation>
    <scope>NUCLEOTIDE SEQUENCE</scope>
    <source>
        <tissue evidence="1">Leaves</tissue>
    </source>
</reference>
<proteinExistence type="predicted"/>
<keyword evidence="2" id="KW-1185">Reference proteome</keyword>
<dbReference type="EMBL" id="MNCJ02000322">
    <property type="protein sequence ID" value="KAF5799414.1"/>
    <property type="molecule type" value="Genomic_DNA"/>
</dbReference>
<reference evidence="1" key="2">
    <citation type="submission" date="2020-06" db="EMBL/GenBank/DDBJ databases">
        <title>Helianthus annuus Genome sequencing and assembly Release 2.</title>
        <authorList>
            <person name="Gouzy J."/>
            <person name="Langlade N."/>
            <person name="Munos S."/>
        </authorList>
    </citation>
    <scope>NUCLEOTIDE SEQUENCE</scope>
    <source>
        <tissue evidence="1">Leaves</tissue>
    </source>
</reference>
<accession>A0A9K3NGI6</accession>